<sequence length="194" mass="21770">MLKGDISAATGDSARQVEPSFWNWPFLPSNTLAVAGWGFWLAIIGLILTLAGFWITLRQLNKTKSASEAVKQEVERIRGSLDAYDAAHEASRAQYALKTVRRNLHNNLWAEVIISYEDVRNSLVILKSTSNLLSKDQLDQIDSAITYIHRLCERIEGDLQKKANSISAVKTSAVIRQHDQLLVDINITLQRGRI</sequence>
<protein>
    <submittedName>
        <fullName evidence="2">Uncharacterized protein</fullName>
    </submittedName>
</protein>
<feature type="transmembrane region" description="Helical" evidence="1">
    <location>
        <begin position="37"/>
        <end position="57"/>
    </location>
</feature>
<keyword evidence="3" id="KW-1185">Reference proteome</keyword>
<dbReference type="EMBL" id="JBHSFZ010000003">
    <property type="protein sequence ID" value="MFC4593062.1"/>
    <property type="molecule type" value="Genomic_DNA"/>
</dbReference>
<dbReference type="RefSeq" id="WP_380802244.1">
    <property type="nucleotide sequence ID" value="NZ_JBHSFZ010000003.1"/>
</dbReference>
<reference evidence="3" key="1">
    <citation type="journal article" date="2019" name="Int. J. Syst. Evol. Microbiol.">
        <title>The Global Catalogue of Microorganisms (GCM) 10K type strain sequencing project: providing services to taxonomists for standard genome sequencing and annotation.</title>
        <authorList>
            <consortium name="The Broad Institute Genomics Platform"/>
            <consortium name="The Broad Institute Genome Sequencing Center for Infectious Disease"/>
            <person name="Wu L."/>
            <person name="Ma J."/>
        </authorList>
    </citation>
    <scope>NUCLEOTIDE SEQUENCE [LARGE SCALE GENOMIC DNA]</scope>
    <source>
        <strain evidence="3">NBRC 103632</strain>
    </source>
</reference>
<dbReference type="Proteomes" id="UP001595957">
    <property type="component" value="Unassembled WGS sequence"/>
</dbReference>
<evidence type="ECO:0000313" key="2">
    <source>
        <dbReference type="EMBL" id="MFC4593062.1"/>
    </source>
</evidence>
<accession>A0ABV9EWR3</accession>
<evidence type="ECO:0000256" key="1">
    <source>
        <dbReference type="SAM" id="Phobius"/>
    </source>
</evidence>
<evidence type="ECO:0000313" key="3">
    <source>
        <dbReference type="Proteomes" id="UP001595957"/>
    </source>
</evidence>
<name>A0ABV9EWR3_9SPHN</name>
<keyword evidence="1" id="KW-1133">Transmembrane helix</keyword>
<organism evidence="2 3">
    <name type="scientific">Sphingobium tyrosinilyticum</name>
    <dbReference type="NCBI Taxonomy" id="2715436"/>
    <lineage>
        <taxon>Bacteria</taxon>
        <taxon>Pseudomonadati</taxon>
        <taxon>Pseudomonadota</taxon>
        <taxon>Alphaproteobacteria</taxon>
        <taxon>Sphingomonadales</taxon>
        <taxon>Sphingomonadaceae</taxon>
        <taxon>Sphingobium</taxon>
    </lineage>
</organism>
<gene>
    <name evidence="2" type="ORF">ACFO3E_02480</name>
</gene>
<proteinExistence type="predicted"/>
<keyword evidence="1" id="KW-0472">Membrane</keyword>
<comment type="caution">
    <text evidence="2">The sequence shown here is derived from an EMBL/GenBank/DDBJ whole genome shotgun (WGS) entry which is preliminary data.</text>
</comment>
<keyword evidence="1" id="KW-0812">Transmembrane</keyword>